<keyword evidence="3" id="KW-0812">Transmembrane</keyword>
<feature type="transmembrane region" description="Helical" evidence="3">
    <location>
        <begin position="446"/>
        <end position="468"/>
    </location>
</feature>
<evidence type="ECO:0000256" key="1">
    <source>
        <dbReference type="ARBA" id="ARBA00005585"/>
    </source>
</evidence>
<feature type="compositionally biased region" description="Polar residues" evidence="2">
    <location>
        <begin position="44"/>
        <end position="62"/>
    </location>
</feature>
<dbReference type="EMBL" id="CATQJL010000223">
    <property type="protein sequence ID" value="CAJ0597877.1"/>
    <property type="molecule type" value="Genomic_DNA"/>
</dbReference>
<feature type="compositionally biased region" description="Pro residues" evidence="2">
    <location>
        <begin position="1188"/>
        <end position="1197"/>
    </location>
</feature>
<reference evidence="5" key="1">
    <citation type="submission" date="2023-07" db="EMBL/GenBank/DDBJ databases">
        <authorList>
            <consortium name="CYATHOMIX"/>
        </authorList>
    </citation>
    <scope>NUCLEOTIDE SEQUENCE</scope>
    <source>
        <strain evidence="5">N/A</strain>
    </source>
</reference>
<feature type="transmembrane region" description="Helical" evidence="3">
    <location>
        <begin position="503"/>
        <end position="520"/>
    </location>
</feature>
<keyword evidence="3" id="KW-0472">Membrane</keyword>
<feature type="transmembrane region" description="Helical" evidence="3">
    <location>
        <begin position="474"/>
        <end position="496"/>
    </location>
</feature>
<feature type="transmembrane region" description="Helical" evidence="3">
    <location>
        <begin position="918"/>
        <end position="940"/>
    </location>
</feature>
<feature type="transmembrane region" description="Helical" evidence="3">
    <location>
        <begin position="540"/>
        <end position="566"/>
    </location>
</feature>
<accession>A0AA36M5P1</accession>
<evidence type="ECO:0000256" key="3">
    <source>
        <dbReference type="SAM" id="Phobius"/>
    </source>
</evidence>
<gene>
    <name evidence="5" type="ORF">CYNAS_LOCUS9860</name>
</gene>
<feature type="compositionally biased region" description="Basic and acidic residues" evidence="2">
    <location>
        <begin position="63"/>
        <end position="76"/>
    </location>
</feature>
<dbReference type="GO" id="GO:0030659">
    <property type="term" value="C:cytoplasmic vesicle membrane"/>
    <property type="evidence" value="ECO:0007669"/>
    <property type="project" value="TreeGrafter"/>
</dbReference>
<feature type="domain" description="SSD" evidence="4">
    <location>
        <begin position="443"/>
        <end position="602"/>
    </location>
</feature>
<dbReference type="SUPFAM" id="SSF82866">
    <property type="entry name" value="Multidrug efflux transporter AcrB transmembrane domain"/>
    <property type="match status" value="1"/>
</dbReference>
<organism evidence="5 6">
    <name type="scientific">Cylicocyclus nassatus</name>
    <name type="common">Nematode worm</name>
    <dbReference type="NCBI Taxonomy" id="53992"/>
    <lineage>
        <taxon>Eukaryota</taxon>
        <taxon>Metazoa</taxon>
        <taxon>Ecdysozoa</taxon>
        <taxon>Nematoda</taxon>
        <taxon>Chromadorea</taxon>
        <taxon>Rhabditida</taxon>
        <taxon>Rhabditina</taxon>
        <taxon>Rhabditomorpha</taxon>
        <taxon>Strongyloidea</taxon>
        <taxon>Strongylidae</taxon>
        <taxon>Cylicocyclus</taxon>
    </lineage>
</organism>
<feature type="compositionally biased region" description="Basic and acidic residues" evidence="2">
    <location>
        <begin position="131"/>
        <end position="140"/>
    </location>
</feature>
<evidence type="ECO:0000256" key="2">
    <source>
        <dbReference type="SAM" id="MobiDB-lite"/>
    </source>
</evidence>
<dbReference type="GO" id="GO:0018996">
    <property type="term" value="P:molting cycle, collagen and cuticulin-based cuticle"/>
    <property type="evidence" value="ECO:0007669"/>
    <property type="project" value="TreeGrafter"/>
</dbReference>
<dbReference type="PROSITE" id="PS50156">
    <property type="entry name" value="SSD"/>
    <property type="match status" value="1"/>
</dbReference>
<feature type="transmembrane region" description="Helical" evidence="3">
    <location>
        <begin position="960"/>
        <end position="981"/>
    </location>
</feature>
<comment type="caution">
    <text evidence="5">The sequence shown here is derived from an EMBL/GenBank/DDBJ whole genome shotgun (WGS) entry which is preliminary data.</text>
</comment>
<dbReference type="Proteomes" id="UP001176961">
    <property type="component" value="Unassembled WGS sequence"/>
</dbReference>
<dbReference type="AlphaFoldDB" id="A0AA36M5P1"/>
<feature type="region of interest" description="Disordered" evidence="2">
    <location>
        <begin position="1"/>
        <end position="140"/>
    </location>
</feature>
<feature type="transmembrane region" description="Helical" evidence="3">
    <location>
        <begin position="886"/>
        <end position="906"/>
    </location>
</feature>
<dbReference type="InterPro" id="IPR000731">
    <property type="entry name" value="SSD"/>
</dbReference>
<dbReference type="PANTHER" id="PTHR10796">
    <property type="entry name" value="PATCHED-RELATED"/>
    <property type="match status" value="1"/>
</dbReference>
<evidence type="ECO:0000313" key="6">
    <source>
        <dbReference type="Proteomes" id="UP001176961"/>
    </source>
</evidence>
<protein>
    <recommendedName>
        <fullName evidence="4">SSD domain-containing protein</fullName>
    </recommendedName>
</protein>
<evidence type="ECO:0000313" key="5">
    <source>
        <dbReference type="EMBL" id="CAJ0597877.1"/>
    </source>
</evidence>
<feature type="transmembrane region" description="Helical" evidence="3">
    <location>
        <begin position="664"/>
        <end position="684"/>
    </location>
</feature>
<dbReference type="PANTHER" id="PTHR10796:SF187">
    <property type="entry name" value="SSD DOMAIN-CONTAINING PROTEIN"/>
    <property type="match status" value="1"/>
</dbReference>
<comment type="similarity">
    <text evidence="1">Belongs to the patched family.</text>
</comment>
<proteinExistence type="inferred from homology"/>
<feature type="compositionally biased region" description="Basic and acidic residues" evidence="2">
    <location>
        <begin position="83"/>
        <end position="100"/>
    </location>
</feature>
<feature type="region of interest" description="Disordered" evidence="2">
    <location>
        <begin position="1104"/>
        <end position="1197"/>
    </location>
</feature>
<evidence type="ECO:0000259" key="4">
    <source>
        <dbReference type="PROSITE" id="PS50156"/>
    </source>
</evidence>
<keyword evidence="3" id="KW-1133">Transmembrane helix</keyword>
<feature type="compositionally biased region" description="Low complexity" evidence="2">
    <location>
        <begin position="1145"/>
        <end position="1160"/>
    </location>
</feature>
<dbReference type="InterPro" id="IPR051697">
    <property type="entry name" value="Patched_domain-protein"/>
</dbReference>
<name>A0AA36M5P1_CYLNA</name>
<sequence length="1197" mass="133700">MSTGLPGGPATPTDAGISSPAGIRIQRRSHSMEQPLGPPPSVPNEPSSQHNTLTRPAGTLSTLKRERAKERERLQKELNILGDVERKEETQSKNKEESDYKPTSPSSPIPHSPLKEKTSYVEEPESNTTTLERKERKMEKEQALVRRITNDMQIAHYVRQMEMARSHGKRHRGAFSTGVFRIRSLRFFEAGLRRALWYLGKAIANHKLLFVVLPLIIVASSLIGPILHRNKMTVSLPFALLGADGNDVISNGYSIQRTQRGFNYSNPAFSALDFMDPSEFAVLLRTTLARDTILRKDAVLAYSALKKRLDNYPVGNKELLEVCSPDCELEKEMVDKIIKKSPQVALTYPETFVSMSKDSTNLSRVYLGSAIGGVETDSDGAISRAQALLLSFQLREGLTDEQVASWADNLEEQVHVTSANNVSLSYWSPSSFSSWVIQALSKSYRWILVSASVLSLFCFLASFGANAYQSKPLVGIQIAFTLIVSCAGGLFVQVAGSGAFNPLIWPVFFVVAGIGLLWLFCFHQSWSRYSSAAVHPTEKLAFILSHDFPGITVTAIVVVATTMLGAAVAPHRHMESTLVAMSASVAIMFFFLIMFVAVFIYIGGRREAKGVKWYQLFTTGDTHFTAPNLSDFDASSLFSLHDRLLDTRPSIARALGDRLIARHARYPIVIFCTIVLIFAIWGCANVRVDMREEYFLPIGAPARAFLKDYREMFGKTTQFLEIVIDDPVEYEEPTIRDSIIEIMDAAVSSGYASRTVSWLVEFAKFEKNTIYDINADTFVPVVNLVFLQTDPYKRFASDISFDRHQTQIVRSRMYLELTQKGINERASLAQLLLSKSRAVHLPMSIRAPFTMSLKHDISVISSGIFVFGVSLVCLLVFSLFFLGQPALTFVLLFTSVAVLTETVGYVTHWGVPMNAITVTMALSANMLASVIVMAFCYSYSVSGKQQMRAGVRIQYTFQATFLPVVFACLVPVITYLPLFAVDAPIIIHIWKILLVNSAATLIHYLFFIPNLCLLFSIHMPAFTSVNCTDCCCDMEDDSSIYYIPTTARAVHPEGIYQHTSYTYSVPKSMVNGGPPNYLAITGPPLESNYAGDYVRANVERTRTRRARRISEGSVPHSEVATPRANRTSRKKSKDDSIYEPPPSPRASSRDSSPQRQSRQSHGPFFQDPSINMHQQRWRPFAHPQPYIFYPPPNGYRR</sequence>
<keyword evidence="6" id="KW-1185">Reference proteome</keyword>
<feature type="transmembrane region" description="Helical" evidence="3">
    <location>
        <begin position="993"/>
        <end position="1017"/>
    </location>
</feature>
<dbReference type="Gene3D" id="1.20.1640.10">
    <property type="entry name" value="Multidrug efflux transporter AcrB transmembrane domain"/>
    <property type="match status" value="1"/>
</dbReference>
<feature type="transmembrane region" description="Helical" evidence="3">
    <location>
        <begin position="859"/>
        <end position="880"/>
    </location>
</feature>
<feature type="transmembrane region" description="Helical" evidence="3">
    <location>
        <begin position="578"/>
        <end position="602"/>
    </location>
</feature>
<dbReference type="GO" id="GO:0006897">
    <property type="term" value="P:endocytosis"/>
    <property type="evidence" value="ECO:0007669"/>
    <property type="project" value="TreeGrafter"/>
</dbReference>
<dbReference type="GO" id="GO:0005886">
    <property type="term" value="C:plasma membrane"/>
    <property type="evidence" value="ECO:0007669"/>
    <property type="project" value="TreeGrafter"/>
</dbReference>